<organism evidence="2 3">
    <name type="scientific">Colletotrichum tanaceti</name>
    <dbReference type="NCBI Taxonomy" id="1306861"/>
    <lineage>
        <taxon>Eukaryota</taxon>
        <taxon>Fungi</taxon>
        <taxon>Dikarya</taxon>
        <taxon>Ascomycota</taxon>
        <taxon>Pezizomycotina</taxon>
        <taxon>Sordariomycetes</taxon>
        <taxon>Hypocreomycetidae</taxon>
        <taxon>Glomerellales</taxon>
        <taxon>Glomerellaceae</taxon>
        <taxon>Colletotrichum</taxon>
        <taxon>Colletotrichum destructivum species complex</taxon>
    </lineage>
</organism>
<name>A0A4U6X106_9PEZI</name>
<evidence type="ECO:0008006" key="4">
    <source>
        <dbReference type="Google" id="ProtNLM"/>
    </source>
</evidence>
<feature type="signal peptide" evidence="1">
    <location>
        <begin position="1"/>
        <end position="21"/>
    </location>
</feature>
<gene>
    <name evidence="2" type="ORF">CTA1_7984</name>
</gene>
<protein>
    <recommendedName>
        <fullName evidence="4">Late sexual development protein</fullName>
    </recommendedName>
</protein>
<evidence type="ECO:0000256" key="1">
    <source>
        <dbReference type="SAM" id="SignalP"/>
    </source>
</evidence>
<sequence>MQLTIALAAAAAGMLASFSAAAPLERRSFGAVIPSTPEEIKLVQIDARGSLPNSAPPPKLEPSSLTAFQLIQFNEQFEVAFFTSMLENVTNGGPGWETPDKAKMMAALKVIVAQEKLHALDAKMVLDHFKAFSPPPCQYQFPTNNLKEAVALAETFTSVVLGTLQDANQLLAKNGDAGPVRAVSAVIGQEGEQNGFYRSVLARPPSSQPFLTTSIAPFAFSALQTFVVRDSCPFRMSQIDIPTFALLHVAQMAKAGEVEPRTQMLSFEVDLREFVTAGRFLGKDKAPLFVTYLNGLNVPLSVPVANPQWDGARIAFEAEFPFEKNSMYGLSIAALTYEGKFTNPGDIAKATLAGPGLIQVNK</sequence>
<dbReference type="AlphaFoldDB" id="A0A4U6X106"/>
<comment type="caution">
    <text evidence="2">The sequence shown here is derived from an EMBL/GenBank/DDBJ whole genome shotgun (WGS) entry which is preliminary data.</text>
</comment>
<dbReference type="Proteomes" id="UP000310108">
    <property type="component" value="Unassembled WGS sequence"/>
</dbReference>
<feature type="chain" id="PRO_5020809767" description="Late sexual development protein" evidence="1">
    <location>
        <begin position="22"/>
        <end position="362"/>
    </location>
</feature>
<dbReference type="Pfam" id="PF13668">
    <property type="entry name" value="Ferritin_2"/>
    <property type="match status" value="1"/>
</dbReference>
<accession>A0A4U6X106</accession>
<proteinExistence type="predicted"/>
<evidence type="ECO:0000313" key="2">
    <source>
        <dbReference type="EMBL" id="TKW48825.1"/>
    </source>
</evidence>
<evidence type="ECO:0000313" key="3">
    <source>
        <dbReference type="Proteomes" id="UP000310108"/>
    </source>
</evidence>
<keyword evidence="3" id="KW-1185">Reference proteome</keyword>
<reference evidence="2 3" key="1">
    <citation type="journal article" date="2019" name="PLoS ONE">
        <title>Comparative genome analysis indicates high evolutionary potential of pathogenicity genes in Colletotrichum tanaceti.</title>
        <authorList>
            <person name="Lelwala R.V."/>
            <person name="Korhonen P.K."/>
            <person name="Young N.D."/>
            <person name="Scott J.B."/>
            <person name="Ades P.A."/>
            <person name="Gasser R.B."/>
            <person name="Taylor P.W.J."/>
        </authorList>
    </citation>
    <scope>NUCLEOTIDE SEQUENCE [LARGE SCALE GENOMIC DNA]</scope>
    <source>
        <strain evidence="2">BRIP57314</strain>
    </source>
</reference>
<dbReference type="OrthoDB" id="5293813at2759"/>
<keyword evidence="1" id="KW-0732">Signal</keyword>
<dbReference type="EMBL" id="PJEX01000705">
    <property type="protein sequence ID" value="TKW48825.1"/>
    <property type="molecule type" value="Genomic_DNA"/>
</dbReference>